<dbReference type="Proteomes" id="UP001562065">
    <property type="component" value="Unassembled WGS sequence"/>
</dbReference>
<reference evidence="2 3" key="1">
    <citation type="submission" date="2024-07" db="EMBL/GenBank/DDBJ databases">
        <authorList>
            <person name="Ren Q."/>
        </authorList>
    </citation>
    <scope>NUCLEOTIDE SEQUENCE [LARGE SCALE GENOMIC DNA]</scope>
    <source>
        <strain evidence="2 3">REN37</strain>
    </source>
</reference>
<evidence type="ECO:0000313" key="3">
    <source>
        <dbReference type="Proteomes" id="UP001562065"/>
    </source>
</evidence>
<dbReference type="InterPro" id="IPR050177">
    <property type="entry name" value="Lipid_A_modif_metabolic_enz"/>
</dbReference>
<name>A0ABV4AJ17_9GAMM</name>
<gene>
    <name evidence="2" type="ORF">AB5I84_05745</name>
</gene>
<protein>
    <submittedName>
        <fullName evidence="2">NAD-dependent epimerase/dehydratase family protein</fullName>
    </submittedName>
</protein>
<evidence type="ECO:0000313" key="2">
    <source>
        <dbReference type="EMBL" id="MEY1661650.1"/>
    </source>
</evidence>
<dbReference type="InterPro" id="IPR036291">
    <property type="entry name" value="NAD(P)-bd_dom_sf"/>
</dbReference>
<evidence type="ECO:0000259" key="1">
    <source>
        <dbReference type="Pfam" id="PF01370"/>
    </source>
</evidence>
<dbReference type="EMBL" id="JBGCUO010000001">
    <property type="protein sequence ID" value="MEY1661650.1"/>
    <property type="molecule type" value="Genomic_DNA"/>
</dbReference>
<dbReference type="Pfam" id="PF01370">
    <property type="entry name" value="Epimerase"/>
    <property type="match status" value="1"/>
</dbReference>
<sequence length="322" mass="35390">MKAAITGASGFIGSHLIDRLSRESIEVVALSRRALYDLPENTTWVKIDSLEDVGNWSSHLHGVSVLYHLAGMAHQTRLQGNEALRAFERINVDATLLLAEHALKSGVGVFIYMSSIGVHGAETYAPLVPDSSVDPVDDYAVSKLKAENKLRAIFEGTSTRLIIVRPPMVYALSAPGNFQRLVRAVNIGVPLPFGLSRNKRSLISVYNLCDVLWLTFKRQLPSGTIILPCEAELRSTARIVKGIAVALKKPARLLPVPVFIMNWAAWLLGKRRAATKILGDFEIDPQALEDQLGLRFSGSFEDELCRGMSQGKTTSRKFTQPA</sequence>
<dbReference type="InterPro" id="IPR001509">
    <property type="entry name" value="Epimerase_deHydtase"/>
</dbReference>
<feature type="domain" description="NAD-dependent epimerase/dehydratase" evidence="1">
    <location>
        <begin position="4"/>
        <end position="218"/>
    </location>
</feature>
<dbReference type="PANTHER" id="PTHR43245:SF58">
    <property type="entry name" value="BLL5923 PROTEIN"/>
    <property type="match status" value="1"/>
</dbReference>
<keyword evidence="3" id="KW-1185">Reference proteome</keyword>
<dbReference type="SUPFAM" id="SSF51735">
    <property type="entry name" value="NAD(P)-binding Rossmann-fold domains"/>
    <property type="match status" value="1"/>
</dbReference>
<organism evidence="2 3">
    <name type="scientific">Isoalcanivorax beigongshangi</name>
    <dbReference type="NCBI Taxonomy" id="3238810"/>
    <lineage>
        <taxon>Bacteria</taxon>
        <taxon>Pseudomonadati</taxon>
        <taxon>Pseudomonadota</taxon>
        <taxon>Gammaproteobacteria</taxon>
        <taxon>Oceanospirillales</taxon>
        <taxon>Alcanivoracaceae</taxon>
        <taxon>Isoalcanivorax</taxon>
    </lineage>
</organism>
<proteinExistence type="predicted"/>
<comment type="caution">
    <text evidence="2">The sequence shown here is derived from an EMBL/GenBank/DDBJ whole genome shotgun (WGS) entry which is preliminary data.</text>
</comment>
<dbReference type="Gene3D" id="3.40.50.720">
    <property type="entry name" value="NAD(P)-binding Rossmann-like Domain"/>
    <property type="match status" value="1"/>
</dbReference>
<accession>A0ABV4AJ17</accession>
<dbReference type="PANTHER" id="PTHR43245">
    <property type="entry name" value="BIFUNCTIONAL POLYMYXIN RESISTANCE PROTEIN ARNA"/>
    <property type="match status" value="1"/>
</dbReference>
<dbReference type="RefSeq" id="WP_369454900.1">
    <property type="nucleotide sequence ID" value="NZ_JBGCUO010000001.1"/>
</dbReference>